<dbReference type="Proteomes" id="UP000777265">
    <property type="component" value="Unassembled WGS sequence"/>
</dbReference>
<dbReference type="AlphaFoldDB" id="A0A351U5X0"/>
<evidence type="ECO:0000313" key="1">
    <source>
        <dbReference type="EMBL" id="NLW36842.1"/>
    </source>
</evidence>
<name>A0A351U5X0_9BACT</name>
<evidence type="ECO:0000313" key="2">
    <source>
        <dbReference type="Proteomes" id="UP000777265"/>
    </source>
</evidence>
<protein>
    <submittedName>
        <fullName evidence="1">Uncharacterized protein</fullName>
    </submittedName>
</protein>
<gene>
    <name evidence="1" type="ORF">GXY80_15400</name>
</gene>
<accession>A0A351U5X0</accession>
<sequence length="117" mass="13016">MKHISVKLTDEAYIKLQNLRGSRSTSDYVRDLLFSDDKTVGKETEAFQNLFTDMADLKNTVAAFLKRLPDKEALLAVVTFLAHAMTIGNPTAYAHHATELKQLFQTLKATVSNGGEQ</sequence>
<dbReference type="EMBL" id="JAAYEE010000306">
    <property type="protein sequence ID" value="NLW36842.1"/>
    <property type="molecule type" value="Genomic_DNA"/>
</dbReference>
<reference evidence="1" key="2">
    <citation type="submission" date="2020-01" db="EMBL/GenBank/DDBJ databases">
        <authorList>
            <person name="Campanaro S."/>
        </authorList>
    </citation>
    <scope>NUCLEOTIDE SEQUENCE</scope>
    <source>
        <strain evidence="1">AS06rmzACSIP_7</strain>
    </source>
</reference>
<reference evidence="1" key="1">
    <citation type="journal article" date="2020" name="Biotechnol. Biofuels">
        <title>New insights from the biogas microbiome by comprehensive genome-resolved metagenomics of nearly 1600 species originating from multiple anaerobic digesters.</title>
        <authorList>
            <person name="Campanaro S."/>
            <person name="Treu L."/>
            <person name="Rodriguez-R L.M."/>
            <person name="Kovalovszki A."/>
            <person name="Ziels R.M."/>
            <person name="Maus I."/>
            <person name="Zhu X."/>
            <person name="Kougias P.G."/>
            <person name="Basile A."/>
            <person name="Luo G."/>
            <person name="Schluter A."/>
            <person name="Konstantinidis K.T."/>
            <person name="Angelidaki I."/>
        </authorList>
    </citation>
    <scope>NUCLEOTIDE SEQUENCE</scope>
    <source>
        <strain evidence="1">AS06rmzACSIP_7</strain>
    </source>
</reference>
<organism evidence="1 2">
    <name type="scientific">Syntrophorhabdus aromaticivorans</name>
    <dbReference type="NCBI Taxonomy" id="328301"/>
    <lineage>
        <taxon>Bacteria</taxon>
        <taxon>Pseudomonadati</taxon>
        <taxon>Thermodesulfobacteriota</taxon>
        <taxon>Syntrophorhabdia</taxon>
        <taxon>Syntrophorhabdales</taxon>
        <taxon>Syntrophorhabdaceae</taxon>
        <taxon>Syntrophorhabdus</taxon>
    </lineage>
</organism>
<comment type="caution">
    <text evidence="1">The sequence shown here is derived from an EMBL/GenBank/DDBJ whole genome shotgun (WGS) entry which is preliminary data.</text>
</comment>
<proteinExistence type="predicted"/>